<keyword evidence="3 10" id="KW-0339">Growth factor</keyword>
<feature type="compositionally biased region" description="Basic and acidic residues" evidence="12">
    <location>
        <begin position="292"/>
        <end position="308"/>
    </location>
</feature>
<name>A0A9Q1FPA7_SYNKA</name>
<evidence type="ECO:0000259" key="14">
    <source>
        <dbReference type="PROSITE" id="PS50278"/>
    </source>
</evidence>
<feature type="region of interest" description="Disordered" evidence="12">
    <location>
        <begin position="235"/>
        <end position="525"/>
    </location>
</feature>
<dbReference type="GO" id="GO:0070374">
    <property type="term" value="P:positive regulation of ERK1 and ERK2 cascade"/>
    <property type="evidence" value="ECO:0007669"/>
    <property type="project" value="TreeGrafter"/>
</dbReference>
<evidence type="ECO:0000256" key="3">
    <source>
        <dbReference type="ARBA" id="ARBA00023030"/>
    </source>
</evidence>
<dbReference type="GO" id="GO:0051781">
    <property type="term" value="P:positive regulation of cell division"/>
    <property type="evidence" value="ECO:0007669"/>
    <property type="project" value="UniProtKB-KW"/>
</dbReference>
<evidence type="ECO:0000256" key="1">
    <source>
        <dbReference type="ARBA" id="ARBA00006686"/>
    </source>
</evidence>
<reference evidence="15" key="1">
    <citation type="journal article" date="2023" name="Science">
        <title>Genome structures resolve the early diversification of teleost fishes.</title>
        <authorList>
            <person name="Parey E."/>
            <person name="Louis A."/>
            <person name="Montfort J."/>
            <person name="Bouchez O."/>
            <person name="Roques C."/>
            <person name="Iampietro C."/>
            <person name="Lluch J."/>
            <person name="Castinel A."/>
            <person name="Donnadieu C."/>
            <person name="Desvignes T."/>
            <person name="Floi Bucao C."/>
            <person name="Jouanno E."/>
            <person name="Wen M."/>
            <person name="Mejri S."/>
            <person name="Dirks R."/>
            <person name="Jansen H."/>
            <person name="Henkel C."/>
            <person name="Chen W.J."/>
            <person name="Zahm M."/>
            <person name="Cabau C."/>
            <person name="Klopp C."/>
            <person name="Thompson A.W."/>
            <person name="Robinson-Rechavi M."/>
            <person name="Braasch I."/>
            <person name="Lecointre G."/>
            <person name="Bobe J."/>
            <person name="Postlethwait J.H."/>
            <person name="Berthelot C."/>
            <person name="Roest Crollius H."/>
            <person name="Guiguen Y."/>
        </authorList>
    </citation>
    <scope>NUCLEOTIDE SEQUENCE</scope>
    <source>
        <strain evidence="15">WJC10195</strain>
    </source>
</reference>
<evidence type="ECO:0000256" key="5">
    <source>
        <dbReference type="ARBA" id="ARBA00031888"/>
    </source>
</evidence>
<dbReference type="InterPro" id="IPR006782">
    <property type="entry name" value="PDGF_N"/>
</dbReference>
<dbReference type="InterPro" id="IPR000072">
    <property type="entry name" value="PDGF/VEGF_dom"/>
</dbReference>
<dbReference type="PANTHER" id="PTHR11633:SF2">
    <property type="entry name" value="PLATELET-DERIVED GROWTH FACTOR SUBUNIT B"/>
    <property type="match status" value="1"/>
</dbReference>
<feature type="signal peptide" evidence="13">
    <location>
        <begin position="1"/>
        <end position="20"/>
    </location>
</feature>
<dbReference type="GO" id="GO:0051897">
    <property type="term" value="P:positive regulation of phosphatidylinositol 3-kinase/protein kinase B signal transduction"/>
    <property type="evidence" value="ECO:0007669"/>
    <property type="project" value="TreeGrafter"/>
</dbReference>
<keyword evidence="11" id="KW-0175">Coiled coil</keyword>
<dbReference type="EMBL" id="JAINUF010000004">
    <property type="protein sequence ID" value="KAJ8363248.1"/>
    <property type="molecule type" value="Genomic_DNA"/>
</dbReference>
<feature type="compositionally biased region" description="Basic and acidic residues" evidence="12">
    <location>
        <begin position="235"/>
        <end position="244"/>
    </location>
</feature>
<dbReference type="PANTHER" id="PTHR11633">
    <property type="entry name" value="PLATELET-DERIVED GROWTH FACTOR"/>
    <property type="match status" value="1"/>
</dbReference>
<comment type="caution">
    <text evidence="15">The sequence shown here is derived from an EMBL/GenBank/DDBJ whole genome shotgun (WGS) entry which is preliminary data.</text>
</comment>
<dbReference type="AlphaFoldDB" id="A0A9Q1FPA7"/>
<evidence type="ECO:0000256" key="6">
    <source>
        <dbReference type="ARBA" id="ARBA00032481"/>
    </source>
</evidence>
<dbReference type="PROSITE" id="PS50278">
    <property type="entry name" value="PDGF_2"/>
    <property type="match status" value="1"/>
</dbReference>
<comment type="similarity">
    <text evidence="1 10">Belongs to the PDGF/VEGF growth factor family.</text>
</comment>
<evidence type="ECO:0000256" key="11">
    <source>
        <dbReference type="SAM" id="Coils"/>
    </source>
</evidence>
<dbReference type="GO" id="GO:0005161">
    <property type="term" value="F:platelet-derived growth factor receptor binding"/>
    <property type="evidence" value="ECO:0007669"/>
    <property type="project" value="TreeGrafter"/>
</dbReference>
<dbReference type="FunFam" id="2.10.90.10:FF:000041">
    <property type="entry name" value="Platelet-derived growth factor beta polypeptide b"/>
    <property type="match status" value="1"/>
</dbReference>
<dbReference type="OrthoDB" id="8878063at2759"/>
<keyword evidence="13" id="KW-0732">Signal</keyword>
<evidence type="ECO:0000256" key="9">
    <source>
        <dbReference type="ARBA" id="ARBA00046967"/>
    </source>
</evidence>
<feature type="compositionally biased region" description="Basic and acidic residues" evidence="12">
    <location>
        <begin position="514"/>
        <end position="525"/>
    </location>
</feature>
<evidence type="ECO:0000256" key="10">
    <source>
        <dbReference type="RuleBase" id="RU003818"/>
    </source>
</evidence>
<protein>
    <recommendedName>
        <fullName evidence="2">Platelet-derived growth factor subunit B</fullName>
    </recommendedName>
    <alternativeName>
        <fullName evidence="5">PDGF-2</fullName>
    </alternativeName>
    <alternativeName>
        <fullName evidence="6">Platelet-derived growth factor B chain</fullName>
    </alternativeName>
    <alternativeName>
        <fullName evidence="7">Platelet-derived growth factor beta polypeptide</fullName>
    </alternativeName>
</protein>
<evidence type="ECO:0000256" key="12">
    <source>
        <dbReference type="SAM" id="MobiDB-lite"/>
    </source>
</evidence>
<dbReference type="GO" id="GO:0016020">
    <property type="term" value="C:membrane"/>
    <property type="evidence" value="ECO:0007669"/>
    <property type="project" value="InterPro"/>
</dbReference>
<comment type="function">
    <text evidence="8">Growth factor that plays an essential role in the regulation of embryonic development, cell proliferation, cell migration, survival and chemotaxis. Potent mitogen for cells of mesenchymal origin. Required for normal proliferation and recruitment of pericytes and vascular smooth muscle cells in the central nervous system, skin, lung, heart and placenta. Required for normal blood vessel development, and for normal development of kidney glomeruli. Plays an important role in wound healing. Signaling is modulated by the formation of heterodimers with PDGFA.</text>
</comment>
<keyword evidence="4" id="KW-0497">Mitogen</keyword>
<dbReference type="GO" id="GO:0005615">
    <property type="term" value="C:extracellular space"/>
    <property type="evidence" value="ECO:0007669"/>
    <property type="project" value="TreeGrafter"/>
</dbReference>
<accession>A0A9Q1FPA7</accession>
<evidence type="ECO:0000256" key="2">
    <source>
        <dbReference type="ARBA" id="ARBA00018117"/>
    </source>
</evidence>
<feature type="region of interest" description="Disordered" evidence="12">
    <location>
        <begin position="173"/>
        <end position="201"/>
    </location>
</feature>
<dbReference type="CDD" id="cd00135">
    <property type="entry name" value="PDGF"/>
    <property type="match status" value="1"/>
</dbReference>
<dbReference type="InterPro" id="IPR023581">
    <property type="entry name" value="PD_growth_factor_CS"/>
</dbReference>
<dbReference type="Proteomes" id="UP001152622">
    <property type="component" value="Chromosome 4"/>
</dbReference>
<feature type="compositionally biased region" description="Polar residues" evidence="12">
    <location>
        <begin position="426"/>
        <end position="438"/>
    </location>
</feature>
<comment type="subunit">
    <text evidence="9">Antiparallel homodimer; disulfide-linked. Antiparallel heterodimer with PDGFA; disulfide-linked. The PDGFB homodimer interacts with PDGFRA and PDGFRB homodimers, and with heterodimers formed by PDGFRA and PDGFRB. The heterodimer composed of PDGFA and PDGFB interacts with PDGFRB homodimers, and with heterodimers formed by PDGFRA and PDGFRB. Interacts with XLKD1. Interacts with LRP1. Interacts with SORL1 (via the N-terminal ectodomain). Interacts with CD82; this interaction inhibits PDGFB-mediated signaling pathway.</text>
</comment>
<evidence type="ECO:0000256" key="13">
    <source>
        <dbReference type="SAM" id="SignalP"/>
    </source>
</evidence>
<dbReference type="InterPro" id="IPR029034">
    <property type="entry name" value="Cystine-knot_cytokine"/>
</dbReference>
<dbReference type="SMART" id="SM00141">
    <property type="entry name" value="PDGF"/>
    <property type="match status" value="1"/>
</dbReference>
<evidence type="ECO:0000256" key="8">
    <source>
        <dbReference type="ARBA" id="ARBA00046258"/>
    </source>
</evidence>
<proteinExistence type="inferred from homology"/>
<sequence length="626" mass="71766">MSSWVLLLAALAACVRLASTEGDPLPPALVELVRSSPISSIQDLQLLLAPDSVDEDPDSQTSRRRHANTSKRVPRSLAAEQAQQAVCKVRTEVLEVTRDMLDRRNANFMLWPPCVEVQRCSGCCNSRAIQCVPMVTRTRYLQVLKIQYVNRKSHYEKAVISVQDHVECRCQISAPPPAPRTTAKKPQHALQPQRPAPKTLPLKTLSKEELHKQDELKQNQNLRPDYRDSQHALQPEHTDYKRVPEQPSTTRTPATQTQTSRSPVPERRKQTEQTPLQGGGQGKAPQPTQETHGVRRDEGERKPPHRSGDGSTVWPHAEQQPHPHTHPHRQSPNLTAQERPAVESRTHTHPHPHRQSPNLTAQERPAVESRTHTHPHPHRQSPNLTAQERPAVESRTHTHPHPHRQSPNLTAQERPAVESRTHTHHTQAGSPLQQGSVAHNQDHNHNHSQDHNHNHNQDHNPNQDHSHSRNQSQDHNHNHSQDHNQDHSHSQSQNHSHDHNHNPNQSEQTQHAIEQQKDSERSETEGGRLLQLNLQEKQELLLLQRKLEQEKEELQRHSHHHHEQQHHLHHQVPVHTTTQKPVTSALITARPPPPTKRAPVRYDPFRRRLRKNRRRMSKAAMRAMLM</sequence>
<dbReference type="Gene3D" id="2.10.90.10">
    <property type="entry name" value="Cystine-knot cytokines"/>
    <property type="match status" value="1"/>
</dbReference>
<dbReference type="PROSITE" id="PS00249">
    <property type="entry name" value="PDGF_1"/>
    <property type="match status" value="1"/>
</dbReference>
<dbReference type="GO" id="GO:0030335">
    <property type="term" value="P:positive regulation of cell migration"/>
    <property type="evidence" value="ECO:0007669"/>
    <property type="project" value="TreeGrafter"/>
</dbReference>
<dbReference type="SUPFAM" id="SSF57501">
    <property type="entry name" value="Cystine-knot cytokines"/>
    <property type="match status" value="1"/>
</dbReference>
<evidence type="ECO:0000256" key="7">
    <source>
        <dbReference type="ARBA" id="ARBA00032702"/>
    </source>
</evidence>
<feature type="chain" id="PRO_5040478488" description="Platelet-derived growth factor subunit B" evidence="13">
    <location>
        <begin position="21"/>
        <end position="626"/>
    </location>
</feature>
<dbReference type="GO" id="GO:0048008">
    <property type="term" value="P:platelet-derived growth factor receptor signaling pathway"/>
    <property type="evidence" value="ECO:0007669"/>
    <property type="project" value="TreeGrafter"/>
</dbReference>
<evidence type="ECO:0000313" key="16">
    <source>
        <dbReference type="Proteomes" id="UP001152622"/>
    </source>
</evidence>
<feature type="domain" description="Platelet-derived growth factor (PDGF) family profile" evidence="14">
    <location>
        <begin position="72"/>
        <end position="175"/>
    </location>
</feature>
<organism evidence="15 16">
    <name type="scientific">Synaphobranchus kaupii</name>
    <name type="common">Kaup's arrowtooth eel</name>
    <dbReference type="NCBI Taxonomy" id="118154"/>
    <lineage>
        <taxon>Eukaryota</taxon>
        <taxon>Metazoa</taxon>
        <taxon>Chordata</taxon>
        <taxon>Craniata</taxon>
        <taxon>Vertebrata</taxon>
        <taxon>Euteleostomi</taxon>
        <taxon>Actinopterygii</taxon>
        <taxon>Neopterygii</taxon>
        <taxon>Teleostei</taxon>
        <taxon>Anguilliformes</taxon>
        <taxon>Synaphobranchidae</taxon>
        <taxon>Synaphobranchus</taxon>
    </lineage>
</organism>
<dbReference type="Pfam" id="PF00341">
    <property type="entry name" value="PDGF"/>
    <property type="match status" value="1"/>
</dbReference>
<gene>
    <name evidence="15" type="ORF">SKAU_G00120790</name>
</gene>
<dbReference type="GO" id="GO:0008083">
    <property type="term" value="F:growth factor activity"/>
    <property type="evidence" value="ECO:0007669"/>
    <property type="project" value="UniProtKB-KW"/>
</dbReference>
<dbReference type="GO" id="GO:0008284">
    <property type="term" value="P:positive regulation of cell population proliferation"/>
    <property type="evidence" value="ECO:0007669"/>
    <property type="project" value="TreeGrafter"/>
</dbReference>
<feature type="compositionally biased region" description="Basic and acidic residues" evidence="12">
    <location>
        <begin position="440"/>
        <end position="501"/>
    </location>
</feature>
<feature type="region of interest" description="Disordered" evidence="12">
    <location>
        <begin position="52"/>
        <end position="77"/>
    </location>
</feature>
<feature type="compositionally biased region" description="Low complexity" evidence="12">
    <location>
        <begin position="246"/>
        <end position="263"/>
    </location>
</feature>
<dbReference type="Pfam" id="PF04692">
    <property type="entry name" value="PDGF_N"/>
    <property type="match status" value="1"/>
</dbReference>
<feature type="compositionally biased region" description="Basic residues" evidence="12">
    <location>
        <begin position="62"/>
        <end position="74"/>
    </location>
</feature>
<evidence type="ECO:0000313" key="15">
    <source>
        <dbReference type="EMBL" id="KAJ8363248.1"/>
    </source>
</evidence>
<evidence type="ECO:0000256" key="4">
    <source>
        <dbReference type="ARBA" id="ARBA00023246"/>
    </source>
</evidence>
<feature type="coiled-coil region" evidence="11">
    <location>
        <begin position="533"/>
        <end position="564"/>
    </location>
</feature>
<keyword evidence="16" id="KW-1185">Reference proteome</keyword>